<keyword evidence="4" id="KW-1185">Reference proteome</keyword>
<gene>
    <name evidence="3" type="ORF">ACFO9E_14355</name>
</gene>
<evidence type="ECO:0000256" key="1">
    <source>
        <dbReference type="SAM" id="MobiDB-lite"/>
    </source>
</evidence>
<protein>
    <recommendedName>
        <fullName evidence="5">Protein kinase domain-containing protein</fullName>
    </recommendedName>
</protein>
<dbReference type="SUPFAM" id="SSF56112">
    <property type="entry name" value="Protein kinase-like (PK-like)"/>
    <property type="match status" value="1"/>
</dbReference>
<feature type="transmembrane region" description="Helical" evidence="2">
    <location>
        <begin position="367"/>
        <end position="385"/>
    </location>
</feature>
<dbReference type="Proteomes" id="UP001595993">
    <property type="component" value="Unassembled WGS sequence"/>
</dbReference>
<dbReference type="InterPro" id="IPR011009">
    <property type="entry name" value="Kinase-like_dom_sf"/>
</dbReference>
<dbReference type="Gene3D" id="1.10.510.10">
    <property type="entry name" value="Transferase(Phosphotransferase) domain 1"/>
    <property type="match status" value="1"/>
</dbReference>
<keyword evidence="2" id="KW-0472">Membrane</keyword>
<name>A0ABV9G3W4_9ACTN</name>
<feature type="region of interest" description="Disordered" evidence="1">
    <location>
        <begin position="326"/>
        <end position="364"/>
    </location>
</feature>
<evidence type="ECO:0000313" key="3">
    <source>
        <dbReference type="EMBL" id="MFC4608988.1"/>
    </source>
</evidence>
<evidence type="ECO:0008006" key="5">
    <source>
        <dbReference type="Google" id="ProtNLM"/>
    </source>
</evidence>
<keyword evidence="2" id="KW-0812">Transmembrane</keyword>
<sequence>MSGPAAGVQLASLVRGAQLGKGGQGTVWAVQKRLINGEWPVVYKEYDGKSRSELRADVLERMVAFLPRQADGTARWLGEHTAWPAALVRQGNDVHGFLMRQIPEHYFRVLTTSPERRTSGFEFLLNKDAYLRKVVGISFTPRQRFQLLLDLAGKLDRLHGLGVVVGDLSPKNLLFSLQGSPSCFLIDCDAMVLGGQWALKPVQTPGWSLPGAEEPTTRAGDVYKFGLLAARLFIGDQVGSDVNILRSADRAVGQLAERSLAAVPGQRPALADWLGPLRSAVSTAPATLARPAPATPTPTVVNSPAWTPPPRRTVPTAQTANAVTATAGTPAQTPAPARTPNPARTPASARSGAAPPRRPPAARPKKSYGWVFVLVALLVIGVALGSKLLDKARGEDGSDGPGSGATQTRQEQAQTLESLLTENDGNRGSVSESVVRVMGCPGGSELEAAKGVFDDAAGNRDRLVGALEEAGLDQLPDGLTADLLAGWKSSAEADRAYSRLATDMADGCTTSRVTSADAWADADRANVQATRAKKDFVAAWNPLAEEYGLRTLSWDEV</sequence>
<evidence type="ECO:0000313" key="4">
    <source>
        <dbReference type="Proteomes" id="UP001595993"/>
    </source>
</evidence>
<comment type="caution">
    <text evidence="3">The sequence shown here is derived from an EMBL/GenBank/DDBJ whole genome shotgun (WGS) entry which is preliminary data.</text>
</comment>
<organism evidence="3 4">
    <name type="scientific">Streptomyces maoxianensis</name>
    <dbReference type="NCBI Taxonomy" id="1459942"/>
    <lineage>
        <taxon>Bacteria</taxon>
        <taxon>Bacillati</taxon>
        <taxon>Actinomycetota</taxon>
        <taxon>Actinomycetes</taxon>
        <taxon>Kitasatosporales</taxon>
        <taxon>Streptomycetaceae</taxon>
        <taxon>Streptomyces</taxon>
    </lineage>
</organism>
<accession>A0ABV9G3W4</accession>
<dbReference type="EMBL" id="JBHSFE010000011">
    <property type="protein sequence ID" value="MFC4608988.1"/>
    <property type="molecule type" value="Genomic_DNA"/>
</dbReference>
<dbReference type="RefSeq" id="WP_381195183.1">
    <property type="nucleotide sequence ID" value="NZ_JBHSFE010000011.1"/>
</dbReference>
<evidence type="ECO:0000256" key="2">
    <source>
        <dbReference type="SAM" id="Phobius"/>
    </source>
</evidence>
<feature type="compositionally biased region" description="Low complexity" evidence="1">
    <location>
        <begin position="326"/>
        <end position="355"/>
    </location>
</feature>
<reference evidence="4" key="1">
    <citation type="journal article" date="2019" name="Int. J. Syst. Evol. Microbiol.">
        <title>The Global Catalogue of Microorganisms (GCM) 10K type strain sequencing project: providing services to taxonomists for standard genome sequencing and annotation.</title>
        <authorList>
            <consortium name="The Broad Institute Genomics Platform"/>
            <consortium name="The Broad Institute Genome Sequencing Center for Infectious Disease"/>
            <person name="Wu L."/>
            <person name="Ma J."/>
        </authorList>
    </citation>
    <scope>NUCLEOTIDE SEQUENCE [LARGE SCALE GENOMIC DNA]</scope>
    <source>
        <strain evidence="4">CGMCC 4.7139</strain>
    </source>
</reference>
<proteinExistence type="predicted"/>
<feature type="region of interest" description="Disordered" evidence="1">
    <location>
        <begin position="287"/>
        <end position="314"/>
    </location>
</feature>
<keyword evidence="2" id="KW-1133">Transmembrane helix</keyword>